<sequence length="184" mass="20704">MTEQTEQDLGLIAYQQGDYETAFAEWHKLALNDNPQACHNIAMLYEMGQGVEQDLELAKHWCEQAIKLGLVEAQHHLGYLLLESDPIAALECWQKAAEAGLAQAQYDLGGQYAAGDIIPQDNDTAADWYEEAAMQGHTEAQFHLGVLYANAEQYANARHWWLQAAEQGHELAQFNLQRMKEMGL</sequence>
<organism evidence="1 2">
    <name type="scientific">Alysiella crassa</name>
    <dbReference type="NCBI Taxonomy" id="153491"/>
    <lineage>
        <taxon>Bacteria</taxon>
        <taxon>Pseudomonadati</taxon>
        <taxon>Pseudomonadota</taxon>
        <taxon>Betaproteobacteria</taxon>
        <taxon>Neisseriales</taxon>
        <taxon>Neisseriaceae</taxon>
        <taxon>Alysiella</taxon>
    </lineage>
</organism>
<dbReference type="SMART" id="SM00671">
    <property type="entry name" value="SEL1"/>
    <property type="match status" value="4"/>
</dbReference>
<reference evidence="1 2" key="1">
    <citation type="submission" date="2018-06" db="EMBL/GenBank/DDBJ databases">
        <authorList>
            <consortium name="Pathogen Informatics"/>
            <person name="Doyle S."/>
        </authorList>
    </citation>
    <scope>NUCLEOTIDE SEQUENCE [LARGE SCALE GENOMIC DNA]</scope>
    <source>
        <strain evidence="1 2">NCTC10283</strain>
    </source>
</reference>
<dbReference type="Proteomes" id="UP000254209">
    <property type="component" value="Unassembled WGS sequence"/>
</dbReference>
<dbReference type="AlphaFoldDB" id="A0A376BWG1"/>
<evidence type="ECO:0000313" key="1">
    <source>
        <dbReference type="EMBL" id="SSY81145.1"/>
    </source>
</evidence>
<dbReference type="STRING" id="1120980.GCA_000745955_01190"/>
<gene>
    <name evidence="1" type="primary">hcpC_3</name>
    <name evidence="1" type="ORF">NCTC10283_02711</name>
</gene>
<dbReference type="PANTHER" id="PTHR11102">
    <property type="entry name" value="SEL-1-LIKE PROTEIN"/>
    <property type="match status" value="1"/>
</dbReference>
<keyword evidence="1" id="KW-0378">Hydrolase</keyword>
<dbReference type="PANTHER" id="PTHR11102:SF160">
    <property type="entry name" value="ERAD-ASSOCIATED E3 UBIQUITIN-PROTEIN LIGASE COMPONENT HRD3"/>
    <property type="match status" value="1"/>
</dbReference>
<dbReference type="InterPro" id="IPR050767">
    <property type="entry name" value="Sel1_AlgK"/>
</dbReference>
<evidence type="ECO:0000313" key="2">
    <source>
        <dbReference type="Proteomes" id="UP000254209"/>
    </source>
</evidence>
<name>A0A376BWG1_9NEIS</name>
<proteinExistence type="predicted"/>
<dbReference type="InterPro" id="IPR011990">
    <property type="entry name" value="TPR-like_helical_dom_sf"/>
</dbReference>
<dbReference type="SUPFAM" id="SSF81901">
    <property type="entry name" value="HCP-like"/>
    <property type="match status" value="1"/>
</dbReference>
<dbReference type="RefSeq" id="WP_034292669.1">
    <property type="nucleotide sequence ID" value="NZ_UFSO01000003.1"/>
</dbReference>
<keyword evidence="2" id="KW-1185">Reference proteome</keyword>
<dbReference type="OrthoDB" id="5365194at2"/>
<dbReference type="EC" id="3.5.2.6" evidence="1"/>
<dbReference type="Pfam" id="PF08238">
    <property type="entry name" value="Sel1"/>
    <property type="match status" value="4"/>
</dbReference>
<dbReference type="EMBL" id="UFSO01000003">
    <property type="protein sequence ID" value="SSY81145.1"/>
    <property type="molecule type" value="Genomic_DNA"/>
</dbReference>
<dbReference type="InterPro" id="IPR006597">
    <property type="entry name" value="Sel1-like"/>
</dbReference>
<protein>
    <submittedName>
        <fullName evidence="1">Beta-lactamase hcpC</fullName>
        <ecNumber evidence="1">3.5.2.6</ecNumber>
    </submittedName>
</protein>
<dbReference type="GO" id="GO:0008800">
    <property type="term" value="F:beta-lactamase activity"/>
    <property type="evidence" value="ECO:0007669"/>
    <property type="project" value="UniProtKB-EC"/>
</dbReference>
<accession>A0A376BWG1</accession>
<dbReference type="Gene3D" id="1.25.40.10">
    <property type="entry name" value="Tetratricopeptide repeat domain"/>
    <property type="match status" value="1"/>
</dbReference>